<comment type="caution">
    <text evidence="2">The sequence shown here is derived from an EMBL/GenBank/DDBJ whole genome shotgun (WGS) entry which is preliminary data.</text>
</comment>
<dbReference type="PANTHER" id="PTHR31912">
    <property type="entry name" value="IP13529P"/>
    <property type="match status" value="1"/>
</dbReference>
<dbReference type="PANTHER" id="PTHR31912:SF34">
    <property type="entry name" value="NOTOCHORD-RELATED PROTEIN"/>
    <property type="match status" value="1"/>
</dbReference>
<gene>
    <name evidence="2" type="ORF">BJ212DRAFT_1304726</name>
</gene>
<sequence length="895" mass="100266">MNAAGLPQEHMQWEYNLNFICTSNIAPPLEMLKGVVEQIESCQETGIWAYDCSCHNIILVIISVLALLGDNPMQSLMSKFFCCCCWVKGKDVTDMLEVGGVKKETVHGMLHGMVSNDAETQSISHQMLENALTLARQKENVDLQTSTGVKDTVLCFFLDKLEKYFWQDAVEHLSAINKATIEAHLSTLNVSGLSQVVVFVLYDMLETKILDAWAVLCVLVPLLWMPKIDNFDDYMVELNAAIKRFMDCTAHWTPQWFNKLKFHLILHIVDHIWRFGPTITFATEVHKSYNNIICGWYDLQKEQKRALSFGTKLCHQHTVFPQCWEVVICNGDPVALDSFMVFHVQDHFLVGKVAKILMRGQDFEGKADWVLLQCYKIGPLVQLYWMPSLSKTERYHLVTPEQIDCSVNAQHNCAANQCKLTSTRPVFLEWEHQVEDTQAVRHHDDHTEDLILNVAKMQDAKFILKFREAAPPLDTDSLVTIVCESELAAGPAIAQNHGNININFNSNCPLTTVPNSQSQAPAYHNHSANSPYSAAPVQPSAGQKCTCSSLYDENSDEKFDQSLTSQVPQSSATQLPAAVVPPSGSIQAAADMPLPTKMTSLMSFAALNMCLQLVEETTAKVATFSSKLAVVKGLIKTLWVVDDALKAQFMDMAKRALVKEDQTNFVNMYQDVLHDVEQHPDDLKITEQLKAKIHRATIIRAICNACNNAHNNAWRFSCTACQILVSVQDGPLCLTLEDFTVSWLNCFNPAVATILLSVTLLAQVVQICDFAMHNLKLLDLDRNNNDENDESGTPAPASHHSKKKVKADTAKPKFWKQFETHLHTQRDHYVQDKDGYQHYIAGLIAKDHAQFSKPNTTVSQGNNALGSSTNPHAPMTADHDLNSMLATMFDFSGRH</sequence>
<dbReference type="EMBL" id="JABBWG010000073">
    <property type="protein sequence ID" value="KAG1803063.1"/>
    <property type="molecule type" value="Genomic_DNA"/>
</dbReference>
<keyword evidence="3" id="KW-1185">Reference proteome</keyword>
<feature type="compositionally biased region" description="Polar residues" evidence="1">
    <location>
        <begin position="516"/>
        <end position="532"/>
    </location>
</feature>
<organism evidence="2 3">
    <name type="scientific">Suillus subaureus</name>
    <dbReference type="NCBI Taxonomy" id="48587"/>
    <lineage>
        <taxon>Eukaryota</taxon>
        <taxon>Fungi</taxon>
        <taxon>Dikarya</taxon>
        <taxon>Basidiomycota</taxon>
        <taxon>Agaricomycotina</taxon>
        <taxon>Agaricomycetes</taxon>
        <taxon>Agaricomycetidae</taxon>
        <taxon>Boletales</taxon>
        <taxon>Suillineae</taxon>
        <taxon>Suillaceae</taxon>
        <taxon>Suillus</taxon>
    </lineage>
</organism>
<dbReference type="OrthoDB" id="2246127at2759"/>
<feature type="region of interest" description="Disordered" evidence="1">
    <location>
        <begin position="786"/>
        <end position="806"/>
    </location>
</feature>
<dbReference type="Proteomes" id="UP000807769">
    <property type="component" value="Unassembled WGS sequence"/>
</dbReference>
<evidence type="ECO:0000313" key="2">
    <source>
        <dbReference type="EMBL" id="KAG1803063.1"/>
    </source>
</evidence>
<proteinExistence type="predicted"/>
<evidence type="ECO:0000256" key="1">
    <source>
        <dbReference type="SAM" id="MobiDB-lite"/>
    </source>
</evidence>
<name>A0A9P7DU94_9AGAM</name>
<dbReference type="AlphaFoldDB" id="A0A9P7DU94"/>
<dbReference type="RefSeq" id="XP_041186402.1">
    <property type="nucleotide sequence ID" value="XM_041333666.1"/>
</dbReference>
<reference evidence="2" key="1">
    <citation type="journal article" date="2020" name="New Phytol.">
        <title>Comparative genomics reveals dynamic genome evolution in host specialist ectomycorrhizal fungi.</title>
        <authorList>
            <person name="Lofgren L.A."/>
            <person name="Nguyen N.H."/>
            <person name="Vilgalys R."/>
            <person name="Ruytinx J."/>
            <person name="Liao H.L."/>
            <person name="Branco S."/>
            <person name="Kuo A."/>
            <person name="LaButti K."/>
            <person name="Lipzen A."/>
            <person name="Andreopoulos W."/>
            <person name="Pangilinan J."/>
            <person name="Riley R."/>
            <person name="Hundley H."/>
            <person name="Na H."/>
            <person name="Barry K."/>
            <person name="Grigoriev I.V."/>
            <person name="Stajich J.E."/>
            <person name="Kennedy P.G."/>
        </authorList>
    </citation>
    <scope>NUCLEOTIDE SEQUENCE</scope>
    <source>
        <strain evidence="2">MN1</strain>
    </source>
</reference>
<feature type="region of interest" description="Disordered" evidence="1">
    <location>
        <begin position="516"/>
        <end position="537"/>
    </location>
</feature>
<protein>
    <submittedName>
        <fullName evidence="2">Uncharacterized protein</fullName>
    </submittedName>
</protein>
<dbReference type="GeneID" id="64627683"/>
<accession>A0A9P7DU94</accession>
<evidence type="ECO:0000313" key="3">
    <source>
        <dbReference type="Proteomes" id="UP000807769"/>
    </source>
</evidence>